<dbReference type="SUPFAM" id="SSF48239">
    <property type="entry name" value="Terpenoid cyclases/Protein prenyltransferases"/>
    <property type="match status" value="1"/>
</dbReference>
<dbReference type="InterPro" id="IPR023198">
    <property type="entry name" value="PGP-like_dom2"/>
</dbReference>
<dbReference type="InterPro" id="IPR023214">
    <property type="entry name" value="HAD_sf"/>
</dbReference>
<protein>
    <submittedName>
        <fullName evidence="2">HAD-like protein</fullName>
    </submittedName>
</protein>
<feature type="compositionally biased region" description="Polar residues" evidence="1">
    <location>
        <begin position="411"/>
        <end position="431"/>
    </location>
</feature>
<dbReference type="AlphaFoldDB" id="A0A6A5SEY3"/>
<dbReference type="EMBL" id="ML976155">
    <property type="protein sequence ID" value="KAF1937076.1"/>
    <property type="molecule type" value="Genomic_DNA"/>
</dbReference>
<dbReference type="Pfam" id="PF00702">
    <property type="entry name" value="Hydrolase"/>
    <property type="match status" value="1"/>
</dbReference>
<dbReference type="OrthoDB" id="2012566at2759"/>
<sequence>MTAGQTLPYSSSTATNQEDRFSIKWPLPYTSLILDLGDVLAHYSPEGLDLPTSAFQLKYILSSSDWFDHECRRLSRDECFERVKQTFKVEPEDLRETLRLLASSMTYDNGLIDLVRYLKKESNEELKVYLASNISEDDWQTLKPAVESWAIFDGIFTSFKLGTRKPDQDFYLRILEATGTDPEKALFVDDKPENLVTAQMLGYRGVQGGPGRNVSEQLRNAFGDPAARGQAWIQANAKHMWSLTNTGVILEDQFAQLMILHITRDFNLITVKEKRSERWNTFMYKPVLTTQTYPDDLDTTTLAFLAPELEIATDFKKSIMDEMLEYQNRDGLFYTYFDKTRPRVDILISANILRLFYAYGRGHEVRRTVDQIIGITRTRAYEFGMRYYYHPDWFFYYLSDLCAQHHHHPDSTPTHEGNHISGGTASSSTFDSNDDHVRNPELKPLRDLLVRRLEERMGGCAGEFTDPWSAALRLSAAHALGLRNERDAKILRRTQQNDGSWGKEPWIYRYGNGILIGNTGLVTALAVKGLRQAADLTA</sequence>
<dbReference type="Gene3D" id="3.40.50.1000">
    <property type="entry name" value="HAD superfamily/HAD-like"/>
    <property type="match status" value="1"/>
</dbReference>
<feature type="region of interest" description="Disordered" evidence="1">
    <location>
        <begin position="407"/>
        <end position="439"/>
    </location>
</feature>
<dbReference type="SUPFAM" id="SSF56784">
    <property type="entry name" value="HAD-like"/>
    <property type="match status" value="1"/>
</dbReference>
<dbReference type="NCBIfam" id="TIGR01509">
    <property type="entry name" value="HAD-SF-IA-v3"/>
    <property type="match status" value="1"/>
</dbReference>
<dbReference type="Gene3D" id="1.50.10.20">
    <property type="match status" value="1"/>
</dbReference>
<organism evidence="2 3">
    <name type="scientific">Clathrospora elynae</name>
    <dbReference type="NCBI Taxonomy" id="706981"/>
    <lineage>
        <taxon>Eukaryota</taxon>
        <taxon>Fungi</taxon>
        <taxon>Dikarya</taxon>
        <taxon>Ascomycota</taxon>
        <taxon>Pezizomycotina</taxon>
        <taxon>Dothideomycetes</taxon>
        <taxon>Pleosporomycetidae</taxon>
        <taxon>Pleosporales</taxon>
        <taxon>Diademaceae</taxon>
        <taxon>Clathrospora</taxon>
    </lineage>
</organism>
<reference evidence="2" key="1">
    <citation type="journal article" date="2020" name="Stud. Mycol.">
        <title>101 Dothideomycetes genomes: a test case for predicting lifestyles and emergence of pathogens.</title>
        <authorList>
            <person name="Haridas S."/>
            <person name="Albert R."/>
            <person name="Binder M."/>
            <person name="Bloem J."/>
            <person name="Labutti K."/>
            <person name="Salamov A."/>
            <person name="Andreopoulos B."/>
            <person name="Baker S."/>
            <person name="Barry K."/>
            <person name="Bills G."/>
            <person name="Bluhm B."/>
            <person name="Cannon C."/>
            <person name="Castanera R."/>
            <person name="Culley D."/>
            <person name="Daum C."/>
            <person name="Ezra D."/>
            <person name="Gonzalez J."/>
            <person name="Henrissat B."/>
            <person name="Kuo A."/>
            <person name="Liang C."/>
            <person name="Lipzen A."/>
            <person name="Lutzoni F."/>
            <person name="Magnuson J."/>
            <person name="Mondo S."/>
            <person name="Nolan M."/>
            <person name="Ohm R."/>
            <person name="Pangilinan J."/>
            <person name="Park H.-J."/>
            <person name="Ramirez L."/>
            <person name="Alfaro M."/>
            <person name="Sun H."/>
            <person name="Tritt A."/>
            <person name="Yoshinaga Y."/>
            <person name="Zwiers L.-H."/>
            <person name="Turgeon B."/>
            <person name="Goodwin S."/>
            <person name="Spatafora J."/>
            <person name="Crous P."/>
            <person name="Grigoriev I."/>
        </authorList>
    </citation>
    <scope>NUCLEOTIDE SEQUENCE</scope>
    <source>
        <strain evidence="2">CBS 161.51</strain>
    </source>
</reference>
<dbReference type="InterPro" id="IPR008930">
    <property type="entry name" value="Terpenoid_cyclase/PrenylTrfase"/>
</dbReference>
<dbReference type="Gene3D" id="1.10.150.240">
    <property type="entry name" value="Putative phosphatase, domain 2"/>
    <property type="match status" value="1"/>
</dbReference>
<dbReference type="InterPro" id="IPR006439">
    <property type="entry name" value="HAD-SF_hydro_IA"/>
</dbReference>
<name>A0A6A5SEY3_9PLEO</name>
<dbReference type="GO" id="GO:0016791">
    <property type="term" value="F:phosphatase activity"/>
    <property type="evidence" value="ECO:0007669"/>
    <property type="project" value="UniProtKB-ARBA"/>
</dbReference>
<dbReference type="PANTHER" id="PTHR43611">
    <property type="entry name" value="ALPHA-D-GLUCOSE 1-PHOSPHATE PHOSPHATASE"/>
    <property type="match status" value="1"/>
</dbReference>
<proteinExistence type="predicted"/>
<accession>A0A6A5SEY3</accession>
<keyword evidence="3" id="KW-1185">Reference proteome</keyword>
<dbReference type="PANTHER" id="PTHR43611:SF3">
    <property type="entry name" value="FLAVIN MONONUCLEOTIDE HYDROLASE 1, CHLOROPLATIC"/>
    <property type="match status" value="1"/>
</dbReference>
<gene>
    <name evidence="2" type="ORF">EJ02DRAFT_515435</name>
</gene>
<evidence type="ECO:0000256" key="1">
    <source>
        <dbReference type="SAM" id="MobiDB-lite"/>
    </source>
</evidence>
<evidence type="ECO:0000313" key="2">
    <source>
        <dbReference type="EMBL" id="KAF1937076.1"/>
    </source>
</evidence>
<dbReference type="Proteomes" id="UP000800038">
    <property type="component" value="Unassembled WGS sequence"/>
</dbReference>
<evidence type="ECO:0000313" key="3">
    <source>
        <dbReference type="Proteomes" id="UP000800038"/>
    </source>
</evidence>
<dbReference type="InterPro" id="IPR036412">
    <property type="entry name" value="HAD-like_sf"/>
</dbReference>